<dbReference type="PANTHER" id="PTHR11927">
    <property type="entry name" value="GALACTOSIDE 2-L-FUCOSYLTRANSFERASE"/>
    <property type="match status" value="1"/>
</dbReference>
<dbReference type="EMBL" id="OW240921">
    <property type="protein sequence ID" value="CAH2318891.1"/>
    <property type="molecule type" value="Genomic_DNA"/>
</dbReference>
<keyword evidence="5 7" id="KW-0812">Transmembrane</keyword>
<gene>
    <name evidence="8" type="ORF">PECUL_23A062490</name>
</gene>
<evidence type="ECO:0000256" key="5">
    <source>
        <dbReference type="ARBA" id="ARBA00022968"/>
    </source>
</evidence>
<dbReference type="CDD" id="cd11301">
    <property type="entry name" value="Fut1_Fut2_like"/>
    <property type="match status" value="1"/>
</dbReference>
<dbReference type="InterPro" id="IPR002516">
    <property type="entry name" value="Glyco_trans_11"/>
</dbReference>
<protein>
    <recommendedName>
        <fullName evidence="7">L-Fucosyltransferase</fullName>
        <ecNumber evidence="7">2.4.1.-</ecNumber>
    </recommendedName>
</protein>
<proteinExistence type="inferred from homology"/>
<comment type="subcellular location">
    <subcellularLocation>
        <location evidence="1 7">Golgi apparatus</location>
        <location evidence="1 7">Golgi stack membrane</location>
        <topology evidence="1 7">Single-pass type II membrane protein</topology>
    </subcellularLocation>
</comment>
<keyword evidence="3 7" id="KW-0328">Glycosyltransferase</keyword>
<keyword evidence="4 7" id="KW-0808">Transferase</keyword>
<keyword evidence="7" id="KW-0325">Glycoprotein</keyword>
<evidence type="ECO:0000313" key="9">
    <source>
        <dbReference type="Proteomes" id="UP001295444"/>
    </source>
</evidence>
<dbReference type="Pfam" id="PF01531">
    <property type="entry name" value="Glyco_transf_11"/>
    <property type="match status" value="1"/>
</dbReference>
<evidence type="ECO:0000256" key="3">
    <source>
        <dbReference type="ARBA" id="ARBA00022676"/>
    </source>
</evidence>
<comment type="pathway">
    <text evidence="2 7">Protein modification; protein glycosylation.</text>
</comment>
<dbReference type="GO" id="GO:0008107">
    <property type="term" value="F:galactoside 2-alpha-L-fucosyltransferase activity"/>
    <property type="evidence" value="ECO:0007669"/>
    <property type="project" value="InterPro"/>
</dbReference>
<evidence type="ECO:0000256" key="6">
    <source>
        <dbReference type="ARBA" id="ARBA00043729"/>
    </source>
</evidence>
<dbReference type="PANTHER" id="PTHR11927:SF9">
    <property type="entry name" value="L-FUCOSYLTRANSFERASE"/>
    <property type="match status" value="1"/>
</dbReference>
<dbReference type="Proteomes" id="UP001295444">
    <property type="component" value="Chromosome 10"/>
</dbReference>
<keyword evidence="7" id="KW-0333">Golgi apparatus</keyword>
<reference evidence="8" key="1">
    <citation type="submission" date="2022-03" db="EMBL/GenBank/DDBJ databases">
        <authorList>
            <person name="Alioto T."/>
            <person name="Alioto T."/>
            <person name="Gomez Garrido J."/>
        </authorList>
    </citation>
    <scope>NUCLEOTIDE SEQUENCE</scope>
</reference>
<evidence type="ECO:0000256" key="2">
    <source>
        <dbReference type="ARBA" id="ARBA00004922"/>
    </source>
</evidence>
<organism evidence="8 9">
    <name type="scientific">Pelobates cultripes</name>
    <name type="common">Western spadefoot toad</name>
    <dbReference type="NCBI Taxonomy" id="61616"/>
    <lineage>
        <taxon>Eukaryota</taxon>
        <taxon>Metazoa</taxon>
        <taxon>Chordata</taxon>
        <taxon>Craniata</taxon>
        <taxon>Vertebrata</taxon>
        <taxon>Euteleostomi</taxon>
        <taxon>Amphibia</taxon>
        <taxon>Batrachia</taxon>
        <taxon>Anura</taxon>
        <taxon>Pelobatoidea</taxon>
        <taxon>Pelobatidae</taxon>
        <taxon>Pelobates</taxon>
    </lineage>
</organism>
<dbReference type="GO" id="GO:0032580">
    <property type="term" value="C:Golgi cisterna membrane"/>
    <property type="evidence" value="ECO:0007669"/>
    <property type="project" value="UniProtKB-SubCell"/>
</dbReference>
<evidence type="ECO:0000313" key="8">
    <source>
        <dbReference type="EMBL" id="CAH2318891.1"/>
    </source>
</evidence>
<comment type="catalytic activity">
    <reaction evidence="6">
        <text>a ganglioside GM1 + GDP-beta-L-fucose = a ganglioside Fuc-GM1 + GDP + H(+)</text>
        <dbReference type="Rhea" id="RHEA:48292"/>
        <dbReference type="ChEBI" id="CHEBI:15378"/>
        <dbReference type="ChEBI" id="CHEBI:57273"/>
        <dbReference type="ChEBI" id="CHEBI:58189"/>
        <dbReference type="ChEBI" id="CHEBI:82639"/>
        <dbReference type="ChEBI" id="CHEBI:90189"/>
    </reaction>
    <physiologicalReaction direction="left-to-right" evidence="6">
        <dbReference type="Rhea" id="RHEA:48293"/>
    </physiologicalReaction>
</comment>
<evidence type="ECO:0000256" key="1">
    <source>
        <dbReference type="ARBA" id="ARBA00004447"/>
    </source>
</evidence>
<accession>A0AAD1T4D6</accession>
<evidence type="ECO:0000256" key="4">
    <source>
        <dbReference type="ARBA" id="ARBA00022679"/>
    </source>
</evidence>
<comment type="similarity">
    <text evidence="7">Belongs to the glycosyltransferase 11 family.</text>
</comment>
<sequence>MTEYTIGIVTQAQLEQTMVTVATKPPHSGMMTVNPDGRLGNVIGEYAILYALARLNGHQAYILPVMHEQLSKIFKIRLPVVHKDVANRINWTDYKIHYWMLPEYKNIQGEYVKLTGHPCSWTYYQFLKDEILKEFSFHEWIKEESYAYLTKVRGNKKNVTFVGVHVRRGDYVYIMPAWKGVVADKDYLQKAMDYFRSKYQNPIFVVTSNGMDWCKENIDNSLGDVHFAGDGIEGSPARDFALLAHCNHTIMTIGTFGYWIGYLAGGETVYLANYSLSHVNVNKRMKNDPFVLPGWIGIPANISHLL</sequence>
<keyword evidence="5 7" id="KW-0735">Signal-anchor</keyword>
<dbReference type="AlphaFoldDB" id="A0AAD1T4D6"/>
<evidence type="ECO:0000256" key="7">
    <source>
        <dbReference type="RuleBase" id="RU363129"/>
    </source>
</evidence>
<dbReference type="EC" id="2.4.1.-" evidence="7"/>
<dbReference type="GO" id="GO:0005975">
    <property type="term" value="P:carbohydrate metabolic process"/>
    <property type="evidence" value="ECO:0007669"/>
    <property type="project" value="InterPro"/>
</dbReference>
<name>A0AAD1T4D6_PELCU</name>
<keyword evidence="9" id="KW-1185">Reference proteome</keyword>